<keyword evidence="8 17" id="KW-0812">Transmembrane</keyword>
<dbReference type="EMBL" id="MW192646">
    <property type="protein sequence ID" value="QTW90618.1"/>
    <property type="molecule type" value="Genomic_DNA"/>
</dbReference>
<evidence type="ECO:0000256" key="11">
    <source>
        <dbReference type="ARBA" id="ARBA00022989"/>
    </source>
</evidence>
<keyword evidence="7 17" id="KW-0679">Respiratory chain</keyword>
<geneLocation type="mitochondrion" evidence="20"/>
<evidence type="ECO:0000256" key="5">
    <source>
        <dbReference type="ARBA" id="ARBA00021006"/>
    </source>
</evidence>
<evidence type="ECO:0000256" key="15">
    <source>
        <dbReference type="ARBA" id="ARBA00023136"/>
    </source>
</evidence>
<dbReference type="InterPro" id="IPR001750">
    <property type="entry name" value="ND/Mrp_TM"/>
</dbReference>
<evidence type="ECO:0000256" key="12">
    <source>
        <dbReference type="ARBA" id="ARBA00023027"/>
    </source>
</evidence>
<evidence type="ECO:0000256" key="17">
    <source>
        <dbReference type="RuleBase" id="RU003297"/>
    </source>
</evidence>
<evidence type="ECO:0000256" key="7">
    <source>
        <dbReference type="ARBA" id="ARBA00022660"/>
    </source>
</evidence>
<sequence>MMKFYLFLFMLILSMNFMKNMYLLIYSYLMLMIMLFMFLFINYNNNIMNIYNWLGMDNISYLLIILSIFIVAMMYLVSLNILMNKMFNLLLLILLISLMLSFNSINFFMFYFFFEISLIPTFILIMMYGYQPERLNAGMFMMLYTLFASLPLLYIIMLLNNNYNSLNYMYMYKLIYMNNFSSMMFYFFLIFAFLIKLPMFMFHMWLPKAHVEAPISGSMILAGVMLKLGGYGIIRSMNFLLKYSLKFNLIIMSLNLMGIIILSILCLRINDLKVIIAYSSVVHMSMMLMSMMTLYLYGKYSSLLLMVGHGLCSPGLFMLVNFFYLRTKSRNLYLSKGLMNYFPSMMLMWFLLCIGNMAAPITLNLIGELFIMMTLISFMNKIMLLLMIGMLLSAAYTLYMFSSVYHNNMNNSMMKLFNNKIVEFKALIMLCIPLNMLILKMELFY</sequence>
<keyword evidence="12 17" id="KW-0520">NAD</keyword>
<dbReference type="PANTHER" id="PTHR43507:SF20">
    <property type="entry name" value="NADH-UBIQUINONE OXIDOREDUCTASE CHAIN 4"/>
    <property type="match status" value="1"/>
</dbReference>
<feature type="transmembrane region" description="Helical" evidence="17">
    <location>
        <begin position="247"/>
        <end position="267"/>
    </location>
</feature>
<comment type="subcellular location">
    <subcellularLocation>
        <location evidence="2 17">Mitochondrion membrane</location>
        <topology evidence="2 17">Multi-pass membrane protein</topology>
    </subcellularLocation>
</comment>
<keyword evidence="9" id="KW-1278">Translocase</keyword>
<evidence type="ECO:0000256" key="8">
    <source>
        <dbReference type="ARBA" id="ARBA00022692"/>
    </source>
</evidence>
<evidence type="ECO:0000256" key="3">
    <source>
        <dbReference type="ARBA" id="ARBA00009025"/>
    </source>
</evidence>
<dbReference type="CTD" id="4538"/>
<gene>
    <name evidence="20" type="primary">ND4</name>
</gene>
<comment type="function">
    <text evidence="1">Core subunit of the mitochondrial membrane respiratory chain NADH dehydrogenase (Complex I) that is believed to belong to the minimal assembly required for catalysis. Complex I functions in the transfer of electrons from NADH to the respiratory chain. The immediate electron acceptor for the enzyme is believed to be ubiquinone.</text>
</comment>
<keyword evidence="15 17" id="KW-0472">Membrane</keyword>
<keyword evidence="10 17" id="KW-0249">Electron transport</keyword>
<reference evidence="20" key="1">
    <citation type="journal article" date="2021" name="Mitochondrial DNA Part B Resour">
        <title>The mitochondrial genome of a parasitic wasp, Chouioia cunea Yang (Hymenoptera: Chalcidoidea: Eulophidae) and phylogenetic analysis.</title>
        <authorList>
            <person name="Tang X."/>
            <person name="Lyu B."/>
            <person name="Lu H."/>
            <person name="Tang J."/>
            <person name="Meng R."/>
            <person name="Cai B."/>
        </authorList>
    </citation>
    <scope>NUCLEOTIDE SEQUENCE</scope>
</reference>
<feature type="transmembrane region" description="Helical" evidence="17">
    <location>
        <begin position="86"/>
        <end position="102"/>
    </location>
</feature>
<dbReference type="GO" id="GO:0042773">
    <property type="term" value="P:ATP synthesis coupled electron transport"/>
    <property type="evidence" value="ECO:0007669"/>
    <property type="project" value="InterPro"/>
</dbReference>
<dbReference type="GeneID" id="70591889"/>
<evidence type="ECO:0000256" key="13">
    <source>
        <dbReference type="ARBA" id="ARBA00023075"/>
    </source>
</evidence>
<comment type="catalytic activity">
    <reaction evidence="16 17">
        <text>a ubiquinone + NADH + 5 H(+)(in) = a ubiquinol + NAD(+) + 4 H(+)(out)</text>
        <dbReference type="Rhea" id="RHEA:29091"/>
        <dbReference type="Rhea" id="RHEA-COMP:9565"/>
        <dbReference type="Rhea" id="RHEA-COMP:9566"/>
        <dbReference type="ChEBI" id="CHEBI:15378"/>
        <dbReference type="ChEBI" id="CHEBI:16389"/>
        <dbReference type="ChEBI" id="CHEBI:17976"/>
        <dbReference type="ChEBI" id="CHEBI:57540"/>
        <dbReference type="ChEBI" id="CHEBI:57945"/>
        <dbReference type="EC" id="7.1.1.2"/>
    </reaction>
</comment>
<feature type="transmembrane region" description="Helical" evidence="17">
    <location>
        <begin position="346"/>
        <end position="376"/>
    </location>
</feature>
<dbReference type="AlphaFoldDB" id="A0A8B0R623"/>
<evidence type="ECO:0000256" key="4">
    <source>
        <dbReference type="ARBA" id="ARBA00012944"/>
    </source>
</evidence>
<evidence type="ECO:0000256" key="1">
    <source>
        <dbReference type="ARBA" id="ARBA00003257"/>
    </source>
</evidence>
<dbReference type="GO" id="GO:0008137">
    <property type="term" value="F:NADH dehydrogenase (ubiquinone) activity"/>
    <property type="evidence" value="ECO:0007669"/>
    <property type="project" value="UniProtKB-UniRule"/>
</dbReference>
<accession>A0A8B0R623</accession>
<keyword evidence="13 17" id="KW-0830">Ubiquinone</keyword>
<evidence type="ECO:0000259" key="19">
    <source>
        <dbReference type="Pfam" id="PF01059"/>
    </source>
</evidence>
<proteinExistence type="inferred from homology"/>
<dbReference type="Pfam" id="PF00361">
    <property type="entry name" value="Proton_antipo_M"/>
    <property type="match status" value="1"/>
</dbReference>
<feature type="domain" description="NADH:quinone oxidoreductase/Mrp antiporter transmembrane" evidence="18">
    <location>
        <begin position="105"/>
        <end position="392"/>
    </location>
</feature>
<feature type="transmembrane region" description="Helical" evidence="17">
    <location>
        <begin position="382"/>
        <end position="401"/>
    </location>
</feature>
<feature type="transmembrane region" description="Helical" evidence="17">
    <location>
        <begin position="274"/>
        <end position="297"/>
    </location>
</feature>
<comment type="similarity">
    <text evidence="3 17">Belongs to the complex I subunit 4 family.</text>
</comment>
<dbReference type="EC" id="7.1.1.2" evidence="4 17"/>
<feature type="transmembrane region" description="Helical" evidence="17">
    <location>
        <begin position="61"/>
        <end position="79"/>
    </location>
</feature>
<evidence type="ECO:0000256" key="2">
    <source>
        <dbReference type="ARBA" id="ARBA00004225"/>
    </source>
</evidence>
<feature type="transmembrane region" description="Helical" evidence="17">
    <location>
        <begin position="183"/>
        <end position="206"/>
    </location>
</feature>
<feature type="domain" description="NADH:ubiquinone oxidoreductase chain 4 N-terminal" evidence="19">
    <location>
        <begin position="1"/>
        <end position="100"/>
    </location>
</feature>
<dbReference type="Pfam" id="PF01059">
    <property type="entry name" value="Oxidored_q5_N"/>
    <property type="match status" value="1"/>
</dbReference>
<feature type="transmembrane region" description="Helical" evidence="17">
    <location>
        <begin position="422"/>
        <end position="439"/>
    </location>
</feature>
<evidence type="ECO:0000256" key="16">
    <source>
        <dbReference type="ARBA" id="ARBA00049551"/>
    </source>
</evidence>
<keyword evidence="6 17" id="KW-0813">Transport</keyword>
<dbReference type="GO" id="GO:0015990">
    <property type="term" value="P:electron transport coupled proton transport"/>
    <property type="evidence" value="ECO:0007669"/>
    <property type="project" value="TreeGrafter"/>
</dbReference>
<keyword evidence="11 17" id="KW-1133">Transmembrane helix</keyword>
<evidence type="ECO:0000259" key="18">
    <source>
        <dbReference type="Pfam" id="PF00361"/>
    </source>
</evidence>
<feature type="transmembrane region" description="Helical" evidence="17">
    <location>
        <begin position="21"/>
        <end position="41"/>
    </location>
</feature>
<name>A0A8B0R623_9HYME</name>
<feature type="transmembrane region" description="Helical" evidence="17">
    <location>
        <begin position="218"/>
        <end position="241"/>
    </location>
</feature>
<keyword evidence="14 17" id="KW-0496">Mitochondrion</keyword>
<feature type="transmembrane region" description="Helical" evidence="17">
    <location>
        <begin position="108"/>
        <end position="130"/>
    </location>
</feature>
<organism evidence="20">
    <name type="scientific">Chouioia cunea</name>
    <dbReference type="NCBI Taxonomy" id="1570515"/>
    <lineage>
        <taxon>Eukaryota</taxon>
        <taxon>Metazoa</taxon>
        <taxon>Ecdysozoa</taxon>
        <taxon>Arthropoda</taxon>
        <taxon>Hexapoda</taxon>
        <taxon>Insecta</taxon>
        <taxon>Pterygota</taxon>
        <taxon>Neoptera</taxon>
        <taxon>Endopterygota</taxon>
        <taxon>Hymenoptera</taxon>
        <taxon>Apocrita</taxon>
        <taxon>Proctotrupomorpha</taxon>
        <taxon>Chalcidoidea</taxon>
        <taxon>Eulophidae</taxon>
        <taxon>Tetrastichinae</taxon>
        <taxon>Chouioia</taxon>
    </lineage>
</organism>
<evidence type="ECO:0000313" key="20">
    <source>
        <dbReference type="EMBL" id="QTW90618.1"/>
    </source>
</evidence>
<dbReference type="RefSeq" id="YP_010251084.1">
    <property type="nucleotide sequence ID" value="NC_060368.1"/>
</dbReference>
<feature type="transmembrane region" description="Helical" evidence="17">
    <location>
        <begin position="303"/>
        <end position="325"/>
    </location>
</feature>
<dbReference type="PRINTS" id="PR01437">
    <property type="entry name" value="NUOXDRDTASE4"/>
</dbReference>
<dbReference type="InterPro" id="IPR003918">
    <property type="entry name" value="NADH_UbQ_OxRdtase"/>
</dbReference>
<evidence type="ECO:0000256" key="6">
    <source>
        <dbReference type="ARBA" id="ARBA00022448"/>
    </source>
</evidence>
<dbReference type="GO" id="GO:0003954">
    <property type="term" value="F:NADH dehydrogenase activity"/>
    <property type="evidence" value="ECO:0007669"/>
    <property type="project" value="TreeGrafter"/>
</dbReference>
<dbReference type="PANTHER" id="PTHR43507">
    <property type="entry name" value="NADH-UBIQUINONE OXIDOREDUCTASE CHAIN 4"/>
    <property type="match status" value="1"/>
</dbReference>
<evidence type="ECO:0000256" key="14">
    <source>
        <dbReference type="ARBA" id="ARBA00023128"/>
    </source>
</evidence>
<protein>
    <recommendedName>
        <fullName evidence="5 17">NADH-ubiquinone oxidoreductase chain 4</fullName>
        <ecNumber evidence="4 17">7.1.1.2</ecNumber>
    </recommendedName>
</protein>
<dbReference type="InterPro" id="IPR000260">
    <property type="entry name" value="NADH4_N"/>
</dbReference>
<evidence type="ECO:0000256" key="10">
    <source>
        <dbReference type="ARBA" id="ARBA00022982"/>
    </source>
</evidence>
<dbReference type="GO" id="GO:0048039">
    <property type="term" value="F:ubiquinone binding"/>
    <property type="evidence" value="ECO:0007669"/>
    <property type="project" value="TreeGrafter"/>
</dbReference>
<evidence type="ECO:0000256" key="9">
    <source>
        <dbReference type="ARBA" id="ARBA00022967"/>
    </source>
</evidence>
<feature type="transmembrane region" description="Helical" evidence="17">
    <location>
        <begin position="142"/>
        <end position="163"/>
    </location>
</feature>
<comment type="function">
    <text evidence="17">Core subunit of the mitochondrial membrane respiratory chain NADH dehydrogenase (Complex I) which catalyzes electron transfer from NADH through the respiratory chain, using ubiquinone as an electron acceptor. Essential for the catalytic activity and assembly of complex I.</text>
</comment>
<dbReference type="GO" id="GO:0031966">
    <property type="term" value="C:mitochondrial membrane"/>
    <property type="evidence" value="ECO:0007669"/>
    <property type="project" value="UniProtKB-SubCell"/>
</dbReference>